<reference evidence="6 7" key="1">
    <citation type="journal article" date="2013" name="Genome Announc.">
        <title>Genome Sequence of the Extreme Obligate Alkaliphile Bacillus marmarensis Strain DSM 21297.</title>
        <authorList>
            <person name="Wernick D.G."/>
            <person name="Choi K.Y."/>
            <person name="Tat C.A."/>
            <person name="Lafontaine Rivera J.G."/>
            <person name="Liao J.C."/>
        </authorList>
    </citation>
    <scope>NUCLEOTIDE SEQUENCE [LARGE SCALE GENOMIC DNA]</scope>
    <source>
        <strain evidence="6 7">DSM 21297</strain>
    </source>
</reference>
<dbReference type="PANTHER" id="PTHR13696:SF52">
    <property type="entry name" value="PARA FAMILY PROTEIN CT_582"/>
    <property type="match status" value="1"/>
</dbReference>
<sequence length="257" mass="27802">MGDSMAKVIAVANQKGGVGKTTTAVNLSACLAYIGKRVLLVDIDPQGNATSGVGVEKGDVDECVYDILVEDVEAVSVIKKTSVENLDVLPSTIQLSGAEIELVPTISREVRLKRALQTVSKNYDYIFIDCPPSLGLLTINALTASDSVLIPVQCEYYALEGLSQLLNTVRLVQKHLNTELAIEGVLLTMLDARTNLGIQVIEEVKKYFREKVFDTIIPRNVRLGEAPSHGQPIIIYDAKSRGAQVYVDLAKEVVSSG</sequence>
<dbReference type="InterPro" id="IPR027417">
    <property type="entry name" value="P-loop_NTPase"/>
</dbReference>
<evidence type="ECO:0000259" key="5">
    <source>
        <dbReference type="Pfam" id="PF13614"/>
    </source>
</evidence>
<evidence type="ECO:0000313" key="6">
    <source>
        <dbReference type="EMBL" id="ERN51541.1"/>
    </source>
</evidence>
<evidence type="ECO:0000256" key="4">
    <source>
        <dbReference type="ARBA" id="ARBA00071824"/>
    </source>
</evidence>
<proteinExistence type="inferred from homology"/>
<dbReference type="EMBL" id="ATAE01000051">
    <property type="protein sequence ID" value="ERN51541.1"/>
    <property type="molecule type" value="Genomic_DNA"/>
</dbReference>
<dbReference type="AlphaFoldDB" id="U6SLN6"/>
<dbReference type="Proteomes" id="UP000017170">
    <property type="component" value="Unassembled WGS sequence"/>
</dbReference>
<comment type="subunit">
    <text evidence="3">Dimerizes in the presence of ATP but not ADP; ATP-binding is required for double-stranded (ds)DNA-binding. Interacts with DnaA.</text>
</comment>
<dbReference type="PATRIC" id="fig|1188261.3.peg.3587"/>
<dbReference type="FunFam" id="3.40.50.300:FF:000285">
    <property type="entry name" value="Sporulation initiation inhibitor Soj"/>
    <property type="match status" value="1"/>
</dbReference>
<organism evidence="6 7">
    <name type="scientific">Alkalihalophilus marmarensis DSM 21297</name>
    <dbReference type="NCBI Taxonomy" id="1188261"/>
    <lineage>
        <taxon>Bacteria</taxon>
        <taxon>Bacillati</taxon>
        <taxon>Bacillota</taxon>
        <taxon>Bacilli</taxon>
        <taxon>Bacillales</taxon>
        <taxon>Bacillaceae</taxon>
        <taxon>Alkalihalophilus</taxon>
    </lineage>
</organism>
<dbReference type="Pfam" id="PF13614">
    <property type="entry name" value="AAA_31"/>
    <property type="match status" value="1"/>
</dbReference>
<dbReference type="Gene3D" id="3.40.50.300">
    <property type="entry name" value="P-loop containing nucleotide triphosphate hydrolases"/>
    <property type="match status" value="1"/>
</dbReference>
<protein>
    <recommendedName>
        <fullName evidence="4">Sporulation initiation inhibitor protein Soj</fullName>
    </recommendedName>
</protein>
<evidence type="ECO:0000256" key="3">
    <source>
        <dbReference type="ARBA" id="ARBA00062323"/>
    </source>
</evidence>
<accession>U6SLN6</accession>
<evidence type="ECO:0000256" key="1">
    <source>
        <dbReference type="ARBA" id="ARBA00006976"/>
    </source>
</evidence>
<evidence type="ECO:0000313" key="7">
    <source>
        <dbReference type="Proteomes" id="UP000017170"/>
    </source>
</evidence>
<name>U6SLN6_9BACI</name>
<gene>
    <name evidence="6" type="ORF">A33I_20190</name>
</gene>
<comment type="similarity">
    <text evidence="1">Belongs to the ParA family.</text>
</comment>
<feature type="domain" description="AAA" evidence="5">
    <location>
        <begin position="6"/>
        <end position="182"/>
    </location>
</feature>
<dbReference type="CDD" id="cd02042">
    <property type="entry name" value="ParAB_family"/>
    <property type="match status" value="1"/>
</dbReference>
<comment type="catalytic activity">
    <reaction evidence="2">
        <text>ATP + H2O = ADP + phosphate + H(+)</text>
        <dbReference type="Rhea" id="RHEA:13065"/>
        <dbReference type="ChEBI" id="CHEBI:15377"/>
        <dbReference type="ChEBI" id="CHEBI:15378"/>
        <dbReference type="ChEBI" id="CHEBI:30616"/>
        <dbReference type="ChEBI" id="CHEBI:43474"/>
        <dbReference type="ChEBI" id="CHEBI:456216"/>
    </reaction>
</comment>
<evidence type="ECO:0000256" key="2">
    <source>
        <dbReference type="ARBA" id="ARBA00049360"/>
    </source>
</evidence>
<keyword evidence="7" id="KW-1185">Reference proteome</keyword>
<dbReference type="InterPro" id="IPR025669">
    <property type="entry name" value="AAA_dom"/>
</dbReference>
<dbReference type="InterPro" id="IPR050678">
    <property type="entry name" value="DNA_Partitioning_ATPase"/>
</dbReference>
<dbReference type="PANTHER" id="PTHR13696">
    <property type="entry name" value="P-LOOP CONTAINING NUCLEOSIDE TRIPHOSPHATE HYDROLASE"/>
    <property type="match status" value="1"/>
</dbReference>
<comment type="caution">
    <text evidence="6">The sequence shown here is derived from an EMBL/GenBank/DDBJ whole genome shotgun (WGS) entry which is preliminary data.</text>
</comment>
<dbReference type="SUPFAM" id="SSF52540">
    <property type="entry name" value="P-loop containing nucleoside triphosphate hydrolases"/>
    <property type="match status" value="1"/>
</dbReference>